<accession>A0A0L8VB77</accession>
<evidence type="ECO:0000313" key="2">
    <source>
        <dbReference type="Proteomes" id="UP000036958"/>
    </source>
</evidence>
<name>A0A0L8VB77_9BACT</name>
<keyword evidence="2" id="KW-1185">Reference proteome</keyword>
<dbReference type="Proteomes" id="UP000036958">
    <property type="component" value="Unassembled WGS sequence"/>
</dbReference>
<dbReference type="Pfam" id="PF19265">
    <property type="entry name" value="DUF5908"/>
    <property type="match status" value="1"/>
</dbReference>
<dbReference type="EMBL" id="LGIA01000078">
    <property type="protein sequence ID" value="KOH45706.1"/>
    <property type="molecule type" value="Genomic_DNA"/>
</dbReference>
<sequence length="54" mass="6240">MPVIVRELVVRANVSENRRDEAGGPVSMDQNAREELIKECVDQVMEILKQKMER</sequence>
<reference evidence="2" key="1">
    <citation type="submission" date="2015-07" db="EMBL/GenBank/DDBJ databases">
        <title>Genome sequencing of Sunxiuqinia dokdonensis strain SK.</title>
        <authorList>
            <person name="Ahn S."/>
            <person name="Kim B.-C."/>
        </authorList>
    </citation>
    <scope>NUCLEOTIDE SEQUENCE [LARGE SCALE GENOMIC DNA]</scope>
    <source>
        <strain evidence="2">SK</strain>
    </source>
</reference>
<dbReference type="InterPro" id="IPR045459">
    <property type="entry name" value="DUF5908"/>
</dbReference>
<gene>
    <name evidence="1" type="ORF">NC99_14820</name>
</gene>
<organism evidence="1 2">
    <name type="scientific">Sunxiuqinia dokdonensis</name>
    <dbReference type="NCBI Taxonomy" id="1409788"/>
    <lineage>
        <taxon>Bacteria</taxon>
        <taxon>Pseudomonadati</taxon>
        <taxon>Bacteroidota</taxon>
        <taxon>Bacteroidia</taxon>
        <taxon>Marinilabiliales</taxon>
        <taxon>Prolixibacteraceae</taxon>
        <taxon>Sunxiuqinia</taxon>
    </lineage>
</organism>
<dbReference type="AlphaFoldDB" id="A0A0L8VB77"/>
<dbReference type="STRING" id="1409788.NC99_14820"/>
<dbReference type="OrthoDB" id="5570459at2"/>
<comment type="caution">
    <text evidence="1">The sequence shown here is derived from an EMBL/GenBank/DDBJ whole genome shotgun (WGS) entry which is preliminary data.</text>
</comment>
<dbReference type="RefSeq" id="WP_157624580.1">
    <property type="nucleotide sequence ID" value="NZ_LGIA01000078.1"/>
</dbReference>
<evidence type="ECO:0000313" key="1">
    <source>
        <dbReference type="EMBL" id="KOH45706.1"/>
    </source>
</evidence>
<proteinExistence type="predicted"/>
<protein>
    <submittedName>
        <fullName evidence="1">Uncharacterized protein</fullName>
    </submittedName>
</protein>